<evidence type="ECO:0000313" key="1">
    <source>
        <dbReference type="EMBL" id="KMM71413.1"/>
    </source>
</evidence>
<dbReference type="VEuPathDB" id="FungiDB:CPAG_07720"/>
<name>A0A0J6FM10_COCPO</name>
<dbReference type="EMBL" id="DS268113">
    <property type="protein sequence ID" value="KMM71413.1"/>
    <property type="molecule type" value="Genomic_DNA"/>
</dbReference>
<protein>
    <submittedName>
        <fullName evidence="1">Uncharacterized protein</fullName>
    </submittedName>
</protein>
<gene>
    <name evidence="1" type="ORF">CPAG_07720</name>
</gene>
<evidence type="ECO:0000313" key="2">
    <source>
        <dbReference type="Proteomes" id="UP000054567"/>
    </source>
</evidence>
<dbReference type="Proteomes" id="UP000054567">
    <property type="component" value="Unassembled WGS sequence"/>
</dbReference>
<reference evidence="2" key="3">
    <citation type="journal article" date="2010" name="Genome Res.">
        <title>Population genomic sequencing of Coccidioides fungi reveals recent hybridization and transposon control.</title>
        <authorList>
            <person name="Neafsey D.E."/>
            <person name="Barker B.M."/>
            <person name="Sharpton T.J."/>
            <person name="Stajich J.E."/>
            <person name="Park D.J."/>
            <person name="Whiston E."/>
            <person name="Hung C.-Y."/>
            <person name="McMahan C."/>
            <person name="White J."/>
            <person name="Sykes S."/>
            <person name="Heiman D."/>
            <person name="Young S."/>
            <person name="Zeng Q."/>
            <person name="Abouelleil A."/>
            <person name="Aftuck L."/>
            <person name="Bessette D."/>
            <person name="Brown A."/>
            <person name="FitzGerald M."/>
            <person name="Lui A."/>
            <person name="Macdonald J.P."/>
            <person name="Priest M."/>
            <person name="Orbach M.J."/>
            <person name="Galgiani J.N."/>
            <person name="Kirkland T.N."/>
            <person name="Cole G.T."/>
            <person name="Birren B.W."/>
            <person name="Henn M.R."/>
            <person name="Taylor J.W."/>
            <person name="Rounsley S.D."/>
        </authorList>
    </citation>
    <scope>NUCLEOTIDE SEQUENCE [LARGE SCALE GENOMIC DNA]</scope>
    <source>
        <strain evidence="2">RMSCC 3488</strain>
    </source>
</reference>
<sequence length="92" mass="9930">MAVFSGIDSTDIGIPADTSKIPISPDIIGTGLSYNSSQDTALYKRICLQGQMKQVSPLSPQTRDPLQPYYCGASSGFGKWHAARLWSLASKH</sequence>
<proteinExistence type="predicted"/>
<accession>A0A0J6FM10</accession>
<reference evidence="1 2" key="1">
    <citation type="submission" date="2007-06" db="EMBL/GenBank/DDBJ databases">
        <title>The Genome Sequence of Coccidioides posadasii RMSCC_3488.</title>
        <authorList>
            <consortium name="Coccidioides Genome Resources Consortium"/>
            <consortium name="The Broad Institute Genome Sequencing Platform"/>
            <person name="Henn M.R."/>
            <person name="Sykes S."/>
            <person name="Young S."/>
            <person name="Jaffe D."/>
            <person name="Berlin A."/>
            <person name="Alvarez P."/>
            <person name="Butler J."/>
            <person name="Gnerre S."/>
            <person name="Grabherr M."/>
            <person name="Mauceli E."/>
            <person name="Brockman W."/>
            <person name="Kodira C."/>
            <person name="Alvarado L."/>
            <person name="Zeng Q."/>
            <person name="Crawford M."/>
            <person name="Antoine C."/>
            <person name="Devon K."/>
            <person name="Galgiani J."/>
            <person name="Orsborn K."/>
            <person name="Lewis M.L."/>
            <person name="Nusbaum C."/>
            <person name="Galagan J."/>
            <person name="Birren B."/>
        </authorList>
    </citation>
    <scope>NUCLEOTIDE SEQUENCE [LARGE SCALE GENOMIC DNA]</scope>
    <source>
        <strain evidence="1 2">RMSCC 3488</strain>
    </source>
</reference>
<reference evidence="2" key="2">
    <citation type="journal article" date="2009" name="Genome Res.">
        <title>Comparative genomic analyses of the human fungal pathogens Coccidioides and their relatives.</title>
        <authorList>
            <person name="Sharpton T.J."/>
            <person name="Stajich J.E."/>
            <person name="Rounsley S.D."/>
            <person name="Gardner M.J."/>
            <person name="Wortman J.R."/>
            <person name="Jordar V.S."/>
            <person name="Maiti R."/>
            <person name="Kodira C.D."/>
            <person name="Neafsey D.E."/>
            <person name="Zeng Q."/>
            <person name="Hung C.-Y."/>
            <person name="McMahan C."/>
            <person name="Muszewska A."/>
            <person name="Grynberg M."/>
            <person name="Mandel M.A."/>
            <person name="Kellner E.M."/>
            <person name="Barker B.M."/>
            <person name="Galgiani J.N."/>
            <person name="Orbach M.J."/>
            <person name="Kirkland T.N."/>
            <person name="Cole G.T."/>
            <person name="Henn M.R."/>
            <person name="Birren B.W."/>
            <person name="Taylor J.W."/>
        </authorList>
    </citation>
    <scope>NUCLEOTIDE SEQUENCE [LARGE SCALE GENOMIC DNA]</scope>
    <source>
        <strain evidence="2">RMSCC 3488</strain>
    </source>
</reference>
<dbReference type="AlphaFoldDB" id="A0A0J6FM10"/>
<organism evidence="1 2">
    <name type="scientific">Coccidioides posadasii RMSCC 3488</name>
    <dbReference type="NCBI Taxonomy" id="454284"/>
    <lineage>
        <taxon>Eukaryota</taxon>
        <taxon>Fungi</taxon>
        <taxon>Dikarya</taxon>
        <taxon>Ascomycota</taxon>
        <taxon>Pezizomycotina</taxon>
        <taxon>Eurotiomycetes</taxon>
        <taxon>Eurotiomycetidae</taxon>
        <taxon>Onygenales</taxon>
        <taxon>Onygenaceae</taxon>
        <taxon>Coccidioides</taxon>
    </lineage>
</organism>